<dbReference type="InterPro" id="IPR002110">
    <property type="entry name" value="Ankyrin_rpt"/>
</dbReference>
<dbReference type="SMART" id="SM00248">
    <property type="entry name" value="ANK"/>
    <property type="match status" value="2"/>
</dbReference>
<keyword evidence="3" id="KW-1185">Reference proteome</keyword>
<sequence length="142" mass="15566">MSEGGGEETKMTTTMKMKRSAVAEGRLEVLQIYKLLQLLRERNKTQVEKMVRLGVPNLINMTEPSEGTGVLHLTAISNDLDTAEFLLSLGAQPDVQDKRGRTPVILAAELGHDAMLALLAKNHADMNLVDNEGKGVLFYCIS</sequence>
<dbReference type="InterPro" id="IPR052801">
    <property type="entry name" value="Ankyrin-EF-hand"/>
</dbReference>
<feature type="repeat" description="ANK" evidence="1">
    <location>
        <begin position="66"/>
        <end position="98"/>
    </location>
</feature>
<dbReference type="Gene3D" id="1.25.40.20">
    <property type="entry name" value="Ankyrin repeat-containing domain"/>
    <property type="match status" value="1"/>
</dbReference>
<keyword evidence="1" id="KW-0040">ANK repeat</keyword>
<evidence type="ECO:0000256" key="1">
    <source>
        <dbReference type="PROSITE-ProRule" id="PRU00023"/>
    </source>
</evidence>
<dbReference type="PROSITE" id="PS50088">
    <property type="entry name" value="ANK_REPEAT"/>
    <property type="match status" value="2"/>
</dbReference>
<dbReference type="AlphaFoldDB" id="A0A7J6ALJ8"/>
<feature type="non-terminal residue" evidence="2">
    <location>
        <position position="142"/>
    </location>
</feature>
<dbReference type="SUPFAM" id="SSF48403">
    <property type="entry name" value="Ankyrin repeat"/>
    <property type="match status" value="1"/>
</dbReference>
<comment type="caution">
    <text evidence="2">The sequence shown here is derived from an EMBL/GenBank/DDBJ whole genome shotgun (WGS) entry which is preliminary data.</text>
</comment>
<dbReference type="InterPro" id="IPR036770">
    <property type="entry name" value="Ankyrin_rpt-contain_sf"/>
</dbReference>
<dbReference type="PROSITE" id="PS50297">
    <property type="entry name" value="ANK_REP_REGION"/>
    <property type="match status" value="2"/>
</dbReference>
<dbReference type="PANTHER" id="PTHR24127">
    <property type="entry name" value="ANKYRIN REPEAT AND EF-HAND DOMAIN-CONTAINING PROTEIN 1"/>
    <property type="match status" value="1"/>
</dbReference>
<dbReference type="EMBL" id="JAAGNN010000010">
    <property type="protein sequence ID" value="KAF4083744.1"/>
    <property type="molecule type" value="Genomic_DNA"/>
</dbReference>
<dbReference type="Pfam" id="PF12796">
    <property type="entry name" value="Ank_2"/>
    <property type="match status" value="1"/>
</dbReference>
<name>A0A7J6ALJ8_AMEME</name>
<feature type="repeat" description="ANK" evidence="1">
    <location>
        <begin position="99"/>
        <end position="131"/>
    </location>
</feature>
<organism evidence="2 3">
    <name type="scientific">Ameiurus melas</name>
    <name type="common">Black bullhead</name>
    <name type="synonym">Silurus melas</name>
    <dbReference type="NCBI Taxonomy" id="219545"/>
    <lineage>
        <taxon>Eukaryota</taxon>
        <taxon>Metazoa</taxon>
        <taxon>Chordata</taxon>
        <taxon>Craniata</taxon>
        <taxon>Vertebrata</taxon>
        <taxon>Euteleostomi</taxon>
        <taxon>Actinopterygii</taxon>
        <taxon>Neopterygii</taxon>
        <taxon>Teleostei</taxon>
        <taxon>Ostariophysi</taxon>
        <taxon>Siluriformes</taxon>
        <taxon>Ictaluridae</taxon>
        <taxon>Ameiurus</taxon>
    </lineage>
</organism>
<protein>
    <submittedName>
        <fullName evidence="2">Uncharacterized protein</fullName>
    </submittedName>
</protein>
<reference evidence="2 3" key="1">
    <citation type="submission" date="2020-02" db="EMBL/GenBank/DDBJ databases">
        <title>A chromosome-scale genome assembly of the black bullhead catfish (Ameiurus melas).</title>
        <authorList>
            <person name="Wen M."/>
            <person name="Zham M."/>
            <person name="Cabau C."/>
            <person name="Klopp C."/>
            <person name="Donnadieu C."/>
            <person name="Roques C."/>
            <person name="Bouchez O."/>
            <person name="Lampietro C."/>
            <person name="Jouanno E."/>
            <person name="Herpin A."/>
            <person name="Louis A."/>
            <person name="Berthelot C."/>
            <person name="Parey E."/>
            <person name="Roest-Crollius H."/>
            <person name="Braasch I."/>
            <person name="Postlethwait J."/>
            <person name="Robinson-Rechavi M."/>
            <person name="Echchiki A."/>
            <person name="Begum T."/>
            <person name="Montfort J."/>
            <person name="Schartl M."/>
            <person name="Bobe J."/>
            <person name="Guiguen Y."/>
        </authorList>
    </citation>
    <scope>NUCLEOTIDE SEQUENCE [LARGE SCALE GENOMIC DNA]</scope>
    <source>
        <strain evidence="2">M_S1</strain>
        <tissue evidence="2">Blood</tissue>
    </source>
</reference>
<gene>
    <name evidence="2" type="ORF">AMELA_G00120320</name>
</gene>
<evidence type="ECO:0000313" key="3">
    <source>
        <dbReference type="Proteomes" id="UP000593565"/>
    </source>
</evidence>
<proteinExistence type="predicted"/>
<dbReference type="Proteomes" id="UP000593565">
    <property type="component" value="Unassembled WGS sequence"/>
</dbReference>
<dbReference type="PANTHER" id="PTHR24127:SF1">
    <property type="entry name" value="ANKYRIN REPEAT AND EF-HAND DOMAIN-CONTAINING PROTEIN 1"/>
    <property type="match status" value="1"/>
</dbReference>
<evidence type="ECO:0000313" key="2">
    <source>
        <dbReference type="EMBL" id="KAF4083744.1"/>
    </source>
</evidence>
<accession>A0A7J6ALJ8</accession>